<dbReference type="Pfam" id="PF01636">
    <property type="entry name" value="APH"/>
    <property type="match status" value="1"/>
</dbReference>
<keyword evidence="3" id="KW-1185">Reference proteome</keyword>
<sequence length="274" mass="29411">MTNPLTVPAVVLANVRSRWPGVADAWAAQVEAEFRDLCQRHRAVPREVLPARYGFVVAVDAPAGPLILRSSPDPHGRDQAAVAVALADLGAAPRVHEAFTTDHGTWTVLDRVLPGTPLSQADPATVDPRSLFAPLAAMRDQPPPLPGMPSILDWLRVRLEDDHLADLRPGTSVAPATERQQAVALLAELARDHTPSLCHGDASSGNIISHGDYGWMFIDPRGMSGEHAYDVAVLAIRIGAVRPSPDLLPGIAALTNVKIERLDVWMTVAHTARV</sequence>
<organism evidence="2 3">
    <name type="scientific">Paractinoplanes deccanensis</name>
    <dbReference type="NCBI Taxonomy" id="113561"/>
    <lineage>
        <taxon>Bacteria</taxon>
        <taxon>Bacillati</taxon>
        <taxon>Actinomycetota</taxon>
        <taxon>Actinomycetes</taxon>
        <taxon>Micromonosporales</taxon>
        <taxon>Micromonosporaceae</taxon>
        <taxon>Paractinoplanes</taxon>
    </lineage>
</organism>
<reference evidence="2 3" key="1">
    <citation type="submission" date="2021-01" db="EMBL/GenBank/DDBJ databases">
        <title>Whole genome shotgun sequence of Actinoplanes deccanensis NBRC 13994.</title>
        <authorList>
            <person name="Komaki H."/>
            <person name="Tamura T."/>
        </authorList>
    </citation>
    <scope>NUCLEOTIDE SEQUENCE [LARGE SCALE GENOMIC DNA]</scope>
    <source>
        <strain evidence="2 3">NBRC 13994</strain>
    </source>
</reference>
<dbReference type="Gene3D" id="1.10.510.10">
    <property type="entry name" value="Transferase(Phosphotransferase) domain 1"/>
    <property type="match status" value="1"/>
</dbReference>
<feature type="domain" description="Aminoglycoside phosphotransferase" evidence="1">
    <location>
        <begin position="55"/>
        <end position="248"/>
    </location>
</feature>
<proteinExistence type="predicted"/>
<name>A0ABQ3YFL1_9ACTN</name>
<dbReference type="RefSeq" id="WP_203774012.1">
    <property type="nucleotide sequence ID" value="NZ_BAAABO010000015.1"/>
</dbReference>
<evidence type="ECO:0000259" key="1">
    <source>
        <dbReference type="Pfam" id="PF01636"/>
    </source>
</evidence>
<dbReference type="Proteomes" id="UP000609879">
    <property type="component" value="Unassembled WGS sequence"/>
</dbReference>
<comment type="caution">
    <text evidence="2">The sequence shown here is derived from an EMBL/GenBank/DDBJ whole genome shotgun (WGS) entry which is preliminary data.</text>
</comment>
<dbReference type="SUPFAM" id="SSF56112">
    <property type="entry name" value="Protein kinase-like (PK-like)"/>
    <property type="match status" value="1"/>
</dbReference>
<dbReference type="EMBL" id="BOMI01000149">
    <property type="protein sequence ID" value="GID78763.1"/>
    <property type="molecule type" value="Genomic_DNA"/>
</dbReference>
<dbReference type="InterPro" id="IPR011009">
    <property type="entry name" value="Kinase-like_dom_sf"/>
</dbReference>
<dbReference type="InterPro" id="IPR002575">
    <property type="entry name" value="Aminoglycoside_PTrfase"/>
</dbReference>
<protein>
    <recommendedName>
        <fullName evidence="1">Aminoglycoside phosphotransferase domain-containing protein</fullName>
    </recommendedName>
</protein>
<accession>A0ABQ3YFL1</accession>
<evidence type="ECO:0000313" key="2">
    <source>
        <dbReference type="EMBL" id="GID78763.1"/>
    </source>
</evidence>
<gene>
    <name evidence="2" type="ORF">Ade02nite_74040</name>
</gene>
<evidence type="ECO:0000313" key="3">
    <source>
        <dbReference type="Proteomes" id="UP000609879"/>
    </source>
</evidence>